<dbReference type="OrthoDB" id="2152029at2759"/>
<dbReference type="EMBL" id="ML978719">
    <property type="protein sequence ID" value="KAF2087588.1"/>
    <property type="molecule type" value="Genomic_DNA"/>
</dbReference>
<dbReference type="SUPFAM" id="SSF53474">
    <property type="entry name" value="alpha/beta-Hydrolases"/>
    <property type="match status" value="1"/>
</dbReference>
<sequence>MSQHVDAETYHDLDAPSDQTTTTLTPNGAPIDGSDAKPAMQPEPKIVITRRTHRTIRTALLHMFLRPWAPILLTPRKEFPAGSPPLKPTKSAQAYCRINERKVNDIYVYDLESKKSTKITKRIYYIGGGSWRMPPSPQHWRFCAKLVNQLSNSETSTVVSIISPPLAPAEPAPTALPRLLALYETVMREAESAGERVIWAGDSSGGNIVLAIMGEVLRGEHQAQGKASEDGSTLDKLLLPTSLFLICPSVDACRTNPVIPSVAKKDPVLSPKASHQHALEWAGDWDPCDPRVSPLQAAVEDVALLSKAGVRVDGVTAGFDILSPDAVLLRGKMEGAGVQGEWLEWEKQMHCFPLAWFYGLPEAREALSWIVDRLKKV</sequence>
<keyword evidence="5" id="KW-1185">Reference proteome</keyword>
<dbReference type="PANTHER" id="PTHR48081:SF8">
    <property type="entry name" value="ALPHA_BETA HYDROLASE FOLD-3 DOMAIN-CONTAINING PROTEIN-RELATED"/>
    <property type="match status" value="1"/>
</dbReference>
<dbReference type="InterPro" id="IPR029058">
    <property type="entry name" value="AB_hydrolase_fold"/>
</dbReference>
<name>A0A9P4HVN1_9PEZI</name>
<evidence type="ECO:0000256" key="1">
    <source>
        <dbReference type="ARBA" id="ARBA00022801"/>
    </source>
</evidence>
<dbReference type="InterPro" id="IPR050300">
    <property type="entry name" value="GDXG_lipolytic_enzyme"/>
</dbReference>
<dbReference type="GO" id="GO:0016787">
    <property type="term" value="F:hydrolase activity"/>
    <property type="evidence" value="ECO:0007669"/>
    <property type="project" value="UniProtKB-KW"/>
</dbReference>
<feature type="compositionally biased region" description="Basic and acidic residues" evidence="2">
    <location>
        <begin position="1"/>
        <end position="14"/>
    </location>
</feature>
<evidence type="ECO:0000256" key="2">
    <source>
        <dbReference type="SAM" id="MobiDB-lite"/>
    </source>
</evidence>
<evidence type="ECO:0000313" key="4">
    <source>
        <dbReference type="EMBL" id="KAF2087588.1"/>
    </source>
</evidence>
<organism evidence="4 5">
    <name type="scientific">Saccharata proteae CBS 121410</name>
    <dbReference type="NCBI Taxonomy" id="1314787"/>
    <lineage>
        <taxon>Eukaryota</taxon>
        <taxon>Fungi</taxon>
        <taxon>Dikarya</taxon>
        <taxon>Ascomycota</taxon>
        <taxon>Pezizomycotina</taxon>
        <taxon>Dothideomycetes</taxon>
        <taxon>Dothideomycetes incertae sedis</taxon>
        <taxon>Botryosphaeriales</taxon>
        <taxon>Saccharataceae</taxon>
        <taxon>Saccharata</taxon>
    </lineage>
</organism>
<proteinExistence type="predicted"/>
<protein>
    <submittedName>
        <fullName evidence="4">Alpha/beta-hydrolase</fullName>
    </submittedName>
</protein>
<dbReference type="InterPro" id="IPR013094">
    <property type="entry name" value="AB_hydrolase_3"/>
</dbReference>
<comment type="caution">
    <text evidence="4">The sequence shown here is derived from an EMBL/GenBank/DDBJ whole genome shotgun (WGS) entry which is preliminary data.</text>
</comment>
<gene>
    <name evidence="4" type="ORF">K490DRAFT_41684</name>
</gene>
<evidence type="ECO:0000313" key="5">
    <source>
        <dbReference type="Proteomes" id="UP000799776"/>
    </source>
</evidence>
<dbReference type="AlphaFoldDB" id="A0A9P4HVN1"/>
<keyword evidence="1" id="KW-0378">Hydrolase</keyword>
<feature type="domain" description="Alpha/beta hydrolase fold-3" evidence="3">
    <location>
        <begin position="124"/>
        <end position="353"/>
    </location>
</feature>
<feature type="compositionally biased region" description="Polar residues" evidence="2">
    <location>
        <begin position="17"/>
        <end position="26"/>
    </location>
</feature>
<evidence type="ECO:0000259" key="3">
    <source>
        <dbReference type="Pfam" id="PF07859"/>
    </source>
</evidence>
<dbReference type="Gene3D" id="3.40.50.1820">
    <property type="entry name" value="alpha/beta hydrolase"/>
    <property type="match status" value="1"/>
</dbReference>
<reference evidence="4" key="1">
    <citation type="journal article" date="2020" name="Stud. Mycol.">
        <title>101 Dothideomycetes genomes: a test case for predicting lifestyles and emergence of pathogens.</title>
        <authorList>
            <person name="Haridas S."/>
            <person name="Albert R."/>
            <person name="Binder M."/>
            <person name="Bloem J."/>
            <person name="Labutti K."/>
            <person name="Salamov A."/>
            <person name="Andreopoulos B."/>
            <person name="Baker S."/>
            <person name="Barry K."/>
            <person name="Bills G."/>
            <person name="Bluhm B."/>
            <person name="Cannon C."/>
            <person name="Castanera R."/>
            <person name="Culley D."/>
            <person name="Daum C."/>
            <person name="Ezra D."/>
            <person name="Gonzalez J."/>
            <person name="Henrissat B."/>
            <person name="Kuo A."/>
            <person name="Liang C."/>
            <person name="Lipzen A."/>
            <person name="Lutzoni F."/>
            <person name="Magnuson J."/>
            <person name="Mondo S."/>
            <person name="Nolan M."/>
            <person name="Ohm R."/>
            <person name="Pangilinan J."/>
            <person name="Park H.-J."/>
            <person name="Ramirez L."/>
            <person name="Alfaro M."/>
            <person name="Sun H."/>
            <person name="Tritt A."/>
            <person name="Yoshinaga Y."/>
            <person name="Zwiers L.-H."/>
            <person name="Turgeon B."/>
            <person name="Goodwin S."/>
            <person name="Spatafora J."/>
            <person name="Crous P."/>
            <person name="Grigoriev I."/>
        </authorList>
    </citation>
    <scope>NUCLEOTIDE SEQUENCE</scope>
    <source>
        <strain evidence="4">CBS 121410</strain>
    </source>
</reference>
<dbReference type="PANTHER" id="PTHR48081">
    <property type="entry name" value="AB HYDROLASE SUPERFAMILY PROTEIN C4A8.06C"/>
    <property type="match status" value="1"/>
</dbReference>
<dbReference type="Proteomes" id="UP000799776">
    <property type="component" value="Unassembled WGS sequence"/>
</dbReference>
<feature type="region of interest" description="Disordered" evidence="2">
    <location>
        <begin position="1"/>
        <end position="39"/>
    </location>
</feature>
<dbReference type="Pfam" id="PF07859">
    <property type="entry name" value="Abhydrolase_3"/>
    <property type="match status" value="1"/>
</dbReference>
<accession>A0A9P4HVN1</accession>